<evidence type="ECO:0000313" key="1">
    <source>
        <dbReference type="EMBL" id="MQN11211.1"/>
    </source>
</evidence>
<name>A0A6A7VS82_9BACT</name>
<dbReference type="Proteomes" id="UP000406735">
    <property type="component" value="Unassembled WGS sequence"/>
</dbReference>
<reference evidence="1 2" key="1">
    <citation type="submission" date="2019-09" db="EMBL/GenBank/DDBJ databases">
        <title>Distinct polysaccharide growth profiles of human intestinal Prevotella copri isolates.</title>
        <authorList>
            <person name="Fehlner-Peach H."/>
            <person name="Magnabosco C."/>
            <person name="Raghavan V."/>
            <person name="Scher J.U."/>
            <person name="Tett A."/>
            <person name="Cox L.M."/>
            <person name="Gottsegen C."/>
            <person name="Watters A."/>
            <person name="Wiltshire- Gordon J.D."/>
            <person name="Segata N."/>
            <person name="Bonneau R."/>
            <person name="Littman D.R."/>
        </authorList>
    </citation>
    <scope>NUCLEOTIDE SEQUENCE [LARGE SCALE GENOMIC DNA]</scope>
    <source>
        <strain evidence="2">iK21513</strain>
    </source>
</reference>
<evidence type="ECO:0000313" key="2">
    <source>
        <dbReference type="Proteomes" id="UP000406735"/>
    </source>
</evidence>
<proteinExistence type="predicted"/>
<organism evidence="1 2">
    <name type="scientific">Segatella copri</name>
    <dbReference type="NCBI Taxonomy" id="165179"/>
    <lineage>
        <taxon>Bacteria</taxon>
        <taxon>Pseudomonadati</taxon>
        <taxon>Bacteroidota</taxon>
        <taxon>Bacteroidia</taxon>
        <taxon>Bacteroidales</taxon>
        <taxon>Prevotellaceae</taxon>
        <taxon>Segatella</taxon>
    </lineage>
</organism>
<dbReference type="EMBL" id="VZCY01000122">
    <property type="protein sequence ID" value="MQN11211.1"/>
    <property type="molecule type" value="Genomic_DNA"/>
</dbReference>
<dbReference type="AlphaFoldDB" id="A0A6A7VS82"/>
<sequence length="774" mass="87443">MAVVDSENRLLFGIYRATGKPYFPLNEMYHVEQNEEFFAVWLDAANHVLFGIRRDGEIIGEIHAVNALKQVISQLQYDFASLQEKVGTIDSNLKELLDVFSLQENTEYLAVEQDAEGKVLSATNPDGSHYIHKVKSETILTQIEEKTDIENRLEMTLDEEEHILSYRDKNGVKHETALGVEHLDVEHFSMKGESIDFSNYATQDDVNGIELKNIDGVYDNSKPNLYLTSQKTYTTADGKQSFTPPNAGAEMSNKIPCKPGEWFTRTGTATGMVVVSDKNDNNAKRLMPNGSLPKASVQVPEYWDWAAYIRFAVATYENNVTINRGKYAVSESSDSVSIPKLKLNVANFTKETKYLKSPNGTFFELSVSDKGVLSVKEIDKDLVAPFDVPSDLKFTISNPSGGAAVFCGNANRVLLHNEKYLYEVKETGLTKFLSIADSSAYFYNVEHQVNSSGKSRIVALLKVDPFKGLCVFDENFILIDQLASPNYDTHDFIYIDDFHYIVYYHSNVLTIDGHMTYSDTLVEWKNGKKIGSYTLNDQDVLRDILFDADVHSTAPIAETHTNTIGFDRTEDRIIVNPRNCCSWIILKRTVSSEDKVTFGPVLEQVGGLPSFSNYGAVARRIKTDSLAQWFLCHDVKYWGMKEISGVSYPTYTLFDNNFLMKENPRNNPTSNPTGATDNAATCSRIVQLSIDWSKRKIVEYKVYVVPSYYSNVMSSAWMMDEGMFCIDYAIMGTIIFADFTTEATTVSEDNHLYTNAKITWKLKQQKLLYRANIY</sequence>
<dbReference type="RefSeq" id="WP_153080735.1">
    <property type="nucleotide sequence ID" value="NZ_JAPDUK010000001.1"/>
</dbReference>
<gene>
    <name evidence="1" type="ORF">F7D97_15080</name>
</gene>
<comment type="caution">
    <text evidence="1">The sequence shown here is derived from an EMBL/GenBank/DDBJ whole genome shotgun (WGS) entry which is preliminary data.</text>
</comment>
<protein>
    <submittedName>
        <fullName evidence="1">Uncharacterized protein</fullName>
    </submittedName>
</protein>
<accession>A0A6A7VS82</accession>